<dbReference type="AlphaFoldDB" id="A0AAN9MQ04"/>
<accession>A0AAN9MQ04</accession>
<evidence type="ECO:0000259" key="1">
    <source>
        <dbReference type="PROSITE" id="PS50181"/>
    </source>
</evidence>
<gene>
    <name evidence="2" type="ORF">VNO80_16045</name>
</gene>
<dbReference type="SMART" id="SM00256">
    <property type="entry name" value="FBOX"/>
    <property type="match status" value="1"/>
</dbReference>
<dbReference type="Gene3D" id="1.20.1280.50">
    <property type="match status" value="1"/>
</dbReference>
<dbReference type="InterPro" id="IPR001810">
    <property type="entry name" value="F-box_dom"/>
</dbReference>
<organism evidence="2 3">
    <name type="scientific">Phaseolus coccineus</name>
    <name type="common">Scarlet runner bean</name>
    <name type="synonym">Phaseolus multiflorus</name>
    <dbReference type="NCBI Taxonomy" id="3886"/>
    <lineage>
        <taxon>Eukaryota</taxon>
        <taxon>Viridiplantae</taxon>
        <taxon>Streptophyta</taxon>
        <taxon>Embryophyta</taxon>
        <taxon>Tracheophyta</taxon>
        <taxon>Spermatophyta</taxon>
        <taxon>Magnoliopsida</taxon>
        <taxon>eudicotyledons</taxon>
        <taxon>Gunneridae</taxon>
        <taxon>Pentapetalae</taxon>
        <taxon>rosids</taxon>
        <taxon>fabids</taxon>
        <taxon>Fabales</taxon>
        <taxon>Fabaceae</taxon>
        <taxon>Papilionoideae</taxon>
        <taxon>50 kb inversion clade</taxon>
        <taxon>NPAAA clade</taxon>
        <taxon>indigoferoid/millettioid clade</taxon>
        <taxon>Phaseoleae</taxon>
        <taxon>Phaseolus</taxon>
    </lineage>
</organism>
<evidence type="ECO:0000313" key="3">
    <source>
        <dbReference type="Proteomes" id="UP001374584"/>
    </source>
</evidence>
<dbReference type="SUPFAM" id="SSF81383">
    <property type="entry name" value="F-box domain"/>
    <property type="match status" value="1"/>
</dbReference>
<proteinExistence type="predicted"/>
<feature type="domain" description="F-box" evidence="1">
    <location>
        <begin position="1"/>
        <end position="46"/>
    </location>
</feature>
<comment type="caution">
    <text evidence="2">The sequence shown here is derived from an EMBL/GenBank/DDBJ whole genome shotgun (WGS) entry which is preliminary data.</text>
</comment>
<reference evidence="2 3" key="1">
    <citation type="submission" date="2024-01" db="EMBL/GenBank/DDBJ databases">
        <title>The genomes of 5 underutilized Papilionoideae crops provide insights into root nodulation and disease resistanc.</title>
        <authorList>
            <person name="Jiang F."/>
        </authorList>
    </citation>
    <scope>NUCLEOTIDE SEQUENCE [LARGE SCALE GENOMIC DNA]</scope>
    <source>
        <strain evidence="2">JINMINGXINNONG_FW02</strain>
        <tissue evidence="2">Leaves</tissue>
    </source>
</reference>
<dbReference type="PANTHER" id="PTHR32278">
    <property type="entry name" value="F-BOX DOMAIN-CONTAINING PROTEIN"/>
    <property type="match status" value="1"/>
</dbReference>
<evidence type="ECO:0000313" key="2">
    <source>
        <dbReference type="EMBL" id="KAK7356769.1"/>
    </source>
</evidence>
<dbReference type="PROSITE" id="PS50181">
    <property type="entry name" value="FBOX"/>
    <property type="match status" value="1"/>
</dbReference>
<dbReference type="PANTHER" id="PTHR32278:SF131">
    <property type="entry name" value="F-BOX PROTEIN PP2-A13"/>
    <property type="match status" value="1"/>
</dbReference>
<dbReference type="InterPro" id="IPR036047">
    <property type="entry name" value="F-box-like_dom_sf"/>
</dbReference>
<keyword evidence="3" id="KW-1185">Reference proteome</keyword>
<dbReference type="CDD" id="cd22162">
    <property type="entry name" value="F-box_AtSKIP3-like"/>
    <property type="match status" value="1"/>
</dbReference>
<dbReference type="Proteomes" id="UP001374584">
    <property type="component" value="Unassembled WGS sequence"/>
</dbReference>
<dbReference type="EMBL" id="JAYMYR010000006">
    <property type="protein sequence ID" value="KAK7356769.1"/>
    <property type="molecule type" value="Genomic_DNA"/>
</dbReference>
<dbReference type="Pfam" id="PF14299">
    <property type="entry name" value="PP2"/>
    <property type="match status" value="1"/>
</dbReference>
<protein>
    <recommendedName>
        <fullName evidence="1">F-box domain-containing protein</fullName>
    </recommendedName>
</protein>
<dbReference type="Pfam" id="PF00646">
    <property type="entry name" value="F-box"/>
    <property type="match status" value="1"/>
</dbReference>
<sequence>MEFEGLPEGSIADILSRTTPIDACRLSLVSKLFRSAADSDAVWERFLPSDYHSIISQSLLPNYPSKKALYLALSDHPVILDQGKKSFQMEKKSGKKCYMLAARALSIVWGDTNEYWNWLRHPNSRFPEVAILIEVCWLEIRGVLKTLTLSPDTKYAAYFVFKMINTHDFEDIFVELSVNFDGDHGSSKNVCLDPFDNDDDERGAAGLQRPSVRSDGLLEIEMGEFFNIGIENEVHMSVMEVKEGTWKSGLVVEGIEVLLRGCRMLLAYFKHQPLNYGYSCLFLWKTMSDVVAGDKNRVVNGGKV</sequence>
<dbReference type="InterPro" id="IPR025886">
    <property type="entry name" value="PP2-like"/>
</dbReference>
<name>A0AAN9MQ04_PHACN</name>